<gene>
    <name evidence="1" type="ORF">LTRI10_LOCUS45566</name>
</gene>
<proteinExistence type="predicted"/>
<name>A0AAV2G541_9ROSI</name>
<keyword evidence="2" id="KW-1185">Reference proteome</keyword>
<sequence length="161" mass="17619">MVRIIPCIIDVKFLGRYTISVAAVQRGRGGLNWRGLMARRKLLTGLLRTLGHGARLDRRSRRGREGARIPLGQVQAARRGGRVNWAGLGGGSRANKSGPRLLLLNSASWASVRQGGPRSRRERAWVTRGASASRLKKFIVQIIHGAMKDIPGNPVQVCRGL</sequence>
<evidence type="ECO:0000313" key="2">
    <source>
        <dbReference type="Proteomes" id="UP001497516"/>
    </source>
</evidence>
<dbReference type="EMBL" id="OZ034821">
    <property type="protein sequence ID" value="CAL1405798.1"/>
    <property type="molecule type" value="Genomic_DNA"/>
</dbReference>
<evidence type="ECO:0000313" key="1">
    <source>
        <dbReference type="EMBL" id="CAL1405798.1"/>
    </source>
</evidence>
<reference evidence="1 2" key="1">
    <citation type="submission" date="2024-04" db="EMBL/GenBank/DDBJ databases">
        <authorList>
            <person name="Fracassetti M."/>
        </authorList>
    </citation>
    <scope>NUCLEOTIDE SEQUENCE [LARGE SCALE GENOMIC DNA]</scope>
</reference>
<dbReference type="Proteomes" id="UP001497516">
    <property type="component" value="Chromosome 8"/>
</dbReference>
<protein>
    <submittedName>
        <fullName evidence="1">Uncharacterized protein</fullName>
    </submittedName>
</protein>
<organism evidence="1 2">
    <name type="scientific">Linum trigynum</name>
    <dbReference type="NCBI Taxonomy" id="586398"/>
    <lineage>
        <taxon>Eukaryota</taxon>
        <taxon>Viridiplantae</taxon>
        <taxon>Streptophyta</taxon>
        <taxon>Embryophyta</taxon>
        <taxon>Tracheophyta</taxon>
        <taxon>Spermatophyta</taxon>
        <taxon>Magnoliopsida</taxon>
        <taxon>eudicotyledons</taxon>
        <taxon>Gunneridae</taxon>
        <taxon>Pentapetalae</taxon>
        <taxon>rosids</taxon>
        <taxon>fabids</taxon>
        <taxon>Malpighiales</taxon>
        <taxon>Linaceae</taxon>
        <taxon>Linum</taxon>
    </lineage>
</organism>
<dbReference type="AlphaFoldDB" id="A0AAV2G541"/>
<accession>A0AAV2G541</accession>